<reference evidence="1 2" key="2">
    <citation type="journal article" date="2015" name="Stand. Genomic Sci.">
        <title>Draft genome sequence of marine-derived Streptomyces sp. TP-A0598, a producer of anti-MRSA antibiotic lydicamycins.</title>
        <authorList>
            <person name="Komaki H."/>
            <person name="Ichikawa N."/>
            <person name="Hosoyama A."/>
            <person name="Fujita N."/>
            <person name="Igarashi Y."/>
        </authorList>
    </citation>
    <scope>NUCLEOTIDE SEQUENCE [LARGE SCALE GENOMIC DNA]</scope>
    <source>
        <strain evidence="1 2">NBRC 110027</strain>
    </source>
</reference>
<dbReference type="EMBL" id="BBNO01000004">
    <property type="protein sequence ID" value="GAO08435.1"/>
    <property type="molecule type" value="Genomic_DNA"/>
</dbReference>
<dbReference type="AlphaFoldDB" id="A0A0N7YLC6"/>
<organism evidence="1 2">
    <name type="scientific">Streptomyces lydicamycinicus</name>
    <dbReference type="NCBI Taxonomy" id="1546107"/>
    <lineage>
        <taxon>Bacteria</taxon>
        <taxon>Bacillati</taxon>
        <taxon>Actinomycetota</taxon>
        <taxon>Actinomycetes</taxon>
        <taxon>Kitasatosporales</taxon>
        <taxon>Streptomycetaceae</taxon>
        <taxon>Streptomyces</taxon>
    </lineage>
</organism>
<comment type="caution">
    <text evidence="1">The sequence shown here is derived from an EMBL/GenBank/DDBJ whole genome shotgun (WGS) entry which is preliminary data.</text>
</comment>
<name>A0A0N7YLC6_9ACTN</name>
<reference evidence="2" key="1">
    <citation type="submission" date="2014-09" db="EMBL/GenBank/DDBJ databases">
        <title>Whole genome shotgun sequence of Streptomyces sp. NBRC 110027.</title>
        <authorList>
            <person name="Komaki H."/>
            <person name="Ichikawa N."/>
            <person name="Katano-Makiyama Y."/>
            <person name="Hosoyama A."/>
            <person name="Hashimoto M."/>
            <person name="Uohara A."/>
            <person name="Kitahashi Y."/>
            <person name="Ohji S."/>
            <person name="Kimura A."/>
            <person name="Yamazoe A."/>
            <person name="Igarashi Y."/>
            <person name="Fujita N."/>
        </authorList>
    </citation>
    <scope>NUCLEOTIDE SEQUENCE [LARGE SCALE GENOMIC DNA]</scope>
    <source>
        <strain evidence="2">NBRC 110027</strain>
    </source>
</reference>
<protein>
    <submittedName>
        <fullName evidence="1">Uncharacterized protein</fullName>
    </submittedName>
</protein>
<dbReference type="Proteomes" id="UP000048965">
    <property type="component" value="Unassembled WGS sequence"/>
</dbReference>
<gene>
    <name evidence="1" type="ORF">TPA0598_04_00710</name>
</gene>
<evidence type="ECO:0000313" key="2">
    <source>
        <dbReference type="Proteomes" id="UP000048965"/>
    </source>
</evidence>
<dbReference type="RefSeq" id="WP_042154084.1">
    <property type="nucleotide sequence ID" value="NZ_BBNO01000004.1"/>
</dbReference>
<evidence type="ECO:0000313" key="1">
    <source>
        <dbReference type="EMBL" id="GAO08435.1"/>
    </source>
</evidence>
<proteinExistence type="predicted"/>
<accession>A0A0N7YLC6</accession>
<keyword evidence="2" id="KW-1185">Reference proteome</keyword>
<sequence>MATDSGRAGHLPACAPAAYSQAAETAVEPTRTWLLETADDHQAMADAARLGDYHYTDLED</sequence>